<evidence type="ECO:0000256" key="3">
    <source>
        <dbReference type="ARBA" id="ARBA00023204"/>
    </source>
</evidence>
<keyword evidence="3" id="KW-0234">DNA repair</keyword>
<dbReference type="GO" id="GO:0043916">
    <property type="term" value="F:DNA-7-methylguanine glycosylase activity"/>
    <property type="evidence" value="ECO:0007669"/>
    <property type="project" value="TreeGrafter"/>
</dbReference>
<dbReference type="GO" id="GO:0008725">
    <property type="term" value="F:DNA-3-methyladenine glycosylase activity"/>
    <property type="evidence" value="ECO:0007669"/>
    <property type="project" value="TreeGrafter"/>
</dbReference>
<name>A0AAF0EUR0_9BASI</name>
<dbReference type="GO" id="GO:0032131">
    <property type="term" value="F:alkylated DNA binding"/>
    <property type="evidence" value="ECO:0007669"/>
    <property type="project" value="TreeGrafter"/>
</dbReference>
<dbReference type="SUPFAM" id="SSF48150">
    <property type="entry name" value="DNA-glycosylase"/>
    <property type="match status" value="1"/>
</dbReference>
<organism evidence="6 7">
    <name type="scientific">Malassezia cuniculi</name>
    <dbReference type="NCBI Taxonomy" id="948313"/>
    <lineage>
        <taxon>Eukaryota</taxon>
        <taxon>Fungi</taxon>
        <taxon>Dikarya</taxon>
        <taxon>Basidiomycota</taxon>
        <taxon>Ustilaginomycotina</taxon>
        <taxon>Malasseziomycetes</taxon>
        <taxon>Malasseziales</taxon>
        <taxon>Malasseziaceae</taxon>
        <taxon>Malassezia</taxon>
    </lineage>
</organism>
<dbReference type="PANTHER" id="PTHR43003:SF5">
    <property type="entry name" value="DNA-3-METHYLADENINE GLYCOSYLASE"/>
    <property type="match status" value="1"/>
</dbReference>
<dbReference type="InterPro" id="IPR003265">
    <property type="entry name" value="HhH-GPD_domain"/>
</dbReference>
<protein>
    <submittedName>
        <fullName evidence="6">DNA-3-methyladenine glycosylase II</fullName>
        <ecNumber evidence="6">3.2.2.21</ecNumber>
    </submittedName>
</protein>
<dbReference type="Pfam" id="PF00730">
    <property type="entry name" value="HhH-GPD"/>
    <property type="match status" value="1"/>
</dbReference>
<feature type="region of interest" description="Disordered" evidence="4">
    <location>
        <begin position="1"/>
        <end position="25"/>
    </location>
</feature>
<dbReference type="GO" id="GO:0006307">
    <property type="term" value="P:DNA alkylation repair"/>
    <property type="evidence" value="ECO:0007669"/>
    <property type="project" value="TreeGrafter"/>
</dbReference>
<gene>
    <name evidence="6" type="ORF">MCUN1_001550</name>
</gene>
<dbReference type="SMART" id="SM00478">
    <property type="entry name" value="ENDO3c"/>
    <property type="match status" value="1"/>
</dbReference>
<dbReference type="GO" id="GO:0032993">
    <property type="term" value="C:protein-DNA complex"/>
    <property type="evidence" value="ECO:0007669"/>
    <property type="project" value="TreeGrafter"/>
</dbReference>
<evidence type="ECO:0000313" key="7">
    <source>
        <dbReference type="Proteomes" id="UP001219933"/>
    </source>
</evidence>
<keyword evidence="6" id="KW-0326">Glycosidase</keyword>
<reference evidence="6" key="1">
    <citation type="submission" date="2023-03" db="EMBL/GenBank/DDBJ databases">
        <title>Mating type loci evolution in Malassezia.</title>
        <authorList>
            <person name="Coelho M.A."/>
        </authorList>
    </citation>
    <scope>NUCLEOTIDE SEQUENCE</scope>
    <source>
        <strain evidence="6">CBS 11721</strain>
    </source>
</reference>
<keyword evidence="2" id="KW-0227">DNA damage</keyword>
<evidence type="ECO:0000256" key="4">
    <source>
        <dbReference type="SAM" id="MobiDB-lite"/>
    </source>
</evidence>
<comment type="similarity">
    <text evidence="1">Belongs to the alkylbase DNA glycosidase AlkA family.</text>
</comment>
<feature type="domain" description="HhH-GPD" evidence="5">
    <location>
        <begin position="91"/>
        <end position="258"/>
    </location>
</feature>
<proteinExistence type="inferred from homology"/>
<dbReference type="FunFam" id="1.10.340.30:FF:000004">
    <property type="entry name" value="DNA-3-methyladenine glycosylase II"/>
    <property type="match status" value="1"/>
</dbReference>
<dbReference type="Gene3D" id="1.10.340.30">
    <property type="entry name" value="Hypothetical protein, domain 2"/>
    <property type="match status" value="1"/>
</dbReference>
<dbReference type="InterPro" id="IPR011257">
    <property type="entry name" value="DNA_glycosylase"/>
</dbReference>
<dbReference type="EMBL" id="CP119878">
    <property type="protein sequence ID" value="WFD34706.1"/>
    <property type="molecule type" value="Genomic_DNA"/>
</dbReference>
<evidence type="ECO:0000256" key="1">
    <source>
        <dbReference type="ARBA" id="ARBA00010817"/>
    </source>
</evidence>
<feature type="compositionally biased region" description="Low complexity" evidence="4">
    <location>
        <begin position="1"/>
        <end position="12"/>
    </location>
</feature>
<evidence type="ECO:0000259" key="5">
    <source>
        <dbReference type="SMART" id="SM00478"/>
    </source>
</evidence>
<dbReference type="GO" id="GO:0006285">
    <property type="term" value="P:base-excision repair, AP site formation"/>
    <property type="evidence" value="ECO:0007669"/>
    <property type="project" value="UniProtKB-ARBA"/>
</dbReference>
<dbReference type="CDD" id="cd00056">
    <property type="entry name" value="ENDO3c"/>
    <property type="match status" value="1"/>
</dbReference>
<evidence type="ECO:0000256" key="2">
    <source>
        <dbReference type="ARBA" id="ARBA00022763"/>
    </source>
</evidence>
<dbReference type="AlphaFoldDB" id="A0AAF0EUR0"/>
<sequence length="300" mass="33576">MPAAPSRSPSASPKKRKLDDTPLPPLLSRDEVELCTTLARTPIPFSLDEAQAHLCKVDVRFVPLFKRYPLRVYANSDTPLNLYRTIIRSILGQQISWLAAQSIMHKFLRLFNAELPEELGDTEWFPSPLDVLDADDTQLRTAGLSSAKIVYVRDVSRRFADGRFDVRKLSKMSADEVIAALTEARGVGRWTAEMMLMFALRHPDVLPTGDLGVQRGMLSFFLACLCGPKMTDEETLECTCSSPAPLPLPTDAISHKTLVSRSEGNKTAKKMYLDADEMHSLADAWAPYRAVGTMFMWQVR</sequence>
<accession>A0AAF0EUR0</accession>
<dbReference type="PANTHER" id="PTHR43003">
    <property type="entry name" value="DNA-3-METHYLADENINE GLYCOSYLASE"/>
    <property type="match status" value="1"/>
</dbReference>
<keyword evidence="6" id="KW-0378">Hydrolase</keyword>
<dbReference type="EC" id="3.2.2.21" evidence="6"/>
<keyword evidence="7" id="KW-1185">Reference proteome</keyword>
<dbReference type="Proteomes" id="UP001219933">
    <property type="component" value="Chromosome 2"/>
</dbReference>
<dbReference type="InterPro" id="IPR051912">
    <property type="entry name" value="Alkylbase_DNA_Glycosylase/TA"/>
</dbReference>
<evidence type="ECO:0000313" key="6">
    <source>
        <dbReference type="EMBL" id="WFD34706.1"/>
    </source>
</evidence>
<dbReference type="Gene3D" id="1.10.1670.40">
    <property type="match status" value="1"/>
</dbReference>
<dbReference type="GO" id="GO:0005634">
    <property type="term" value="C:nucleus"/>
    <property type="evidence" value="ECO:0007669"/>
    <property type="project" value="TreeGrafter"/>
</dbReference>